<dbReference type="AlphaFoldDB" id="A0A9X9I0G3"/>
<dbReference type="RefSeq" id="WP_254321472.1">
    <property type="nucleotide sequence ID" value="NZ_CP073116.1"/>
</dbReference>
<protein>
    <submittedName>
        <fullName evidence="1">Uncharacterized protein</fullName>
    </submittedName>
</protein>
<name>A0A9X9I0G3_NEISU</name>
<sequence>MQHKNAKGCLKKSHQNINGRNFSGSFLSKGRWNKCRERFFQTTFEPIGVVCTARHARGGLGLQGKWRTRAVPHTPYMQATACYALAVKTNRQISDDIW</sequence>
<dbReference type="EMBL" id="CP073116">
    <property type="protein sequence ID" value="UTG73012.1"/>
    <property type="molecule type" value="Genomic_DNA"/>
</dbReference>
<proteinExistence type="predicted"/>
<reference evidence="1" key="1">
    <citation type="submission" date="2021-04" db="EMBL/GenBank/DDBJ databases">
        <title>Characterizing Neisseria spp. as novel respiratory pathobionts in bronchiectasis.</title>
        <authorList>
            <person name="Li L."/>
            <person name="Mac Aogain M."/>
            <person name="Xu T."/>
            <person name="Jaggi T.K."/>
            <person name="Chan L.Y."/>
            <person name="Keir H.R."/>
            <person name="Dicker A.J."/>
            <person name="Qu J."/>
            <person name="Liu Y."/>
            <person name="Chen H.S."/>
            <person name="Koh M.S."/>
            <person name="Ong T.H."/>
            <person name="Lim A.Y.H."/>
            <person name="Abisheganaden J."/>
            <person name="Low T.B."/>
            <person name="Oliver B.G."/>
            <person name="Tan N.S."/>
            <person name="Fang M."/>
            <person name="Chalmers J.D."/>
            <person name="Chotirmall S.H."/>
        </authorList>
    </citation>
    <scope>NUCLEOTIDE SEQUENCE</scope>
    <source>
        <strain evidence="1">TT0073</strain>
    </source>
</reference>
<evidence type="ECO:0000313" key="1">
    <source>
        <dbReference type="EMBL" id="UTG73012.1"/>
    </source>
</evidence>
<organism evidence="1 2">
    <name type="scientific">Neisseria subflava</name>
    <dbReference type="NCBI Taxonomy" id="28449"/>
    <lineage>
        <taxon>Bacteria</taxon>
        <taxon>Pseudomonadati</taxon>
        <taxon>Pseudomonadota</taxon>
        <taxon>Betaproteobacteria</taxon>
        <taxon>Neisseriales</taxon>
        <taxon>Neisseriaceae</taxon>
        <taxon>Neisseria</taxon>
    </lineage>
</organism>
<evidence type="ECO:0000313" key="2">
    <source>
        <dbReference type="Proteomes" id="UP001057305"/>
    </source>
</evidence>
<accession>A0A9X9I0G3</accession>
<gene>
    <name evidence="1" type="ORF">KCG56_11315</name>
</gene>
<dbReference type="Proteomes" id="UP001057305">
    <property type="component" value="Chromosome"/>
</dbReference>